<proteinExistence type="predicted"/>
<feature type="non-terminal residue" evidence="3">
    <location>
        <position position="1"/>
    </location>
</feature>
<comment type="caution">
    <text evidence="3">The sequence shown here is derived from an EMBL/GenBank/DDBJ whole genome shotgun (WGS) entry which is preliminary data.</text>
</comment>
<evidence type="ECO:0000313" key="3">
    <source>
        <dbReference type="EMBL" id="KAJ9600779.1"/>
    </source>
</evidence>
<evidence type="ECO:0000313" key="4">
    <source>
        <dbReference type="Proteomes" id="UP001233999"/>
    </source>
</evidence>
<evidence type="ECO:0000256" key="1">
    <source>
        <dbReference type="SAM" id="MobiDB-lite"/>
    </source>
</evidence>
<feature type="region of interest" description="Disordered" evidence="1">
    <location>
        <begin position="199"/>
        <end position="251"/>
    </location>
</feature>
<reference evidence="3" key="2">
    <citation type="submission" date="2023-05" db="EMBL/GenBank/DDBJ databases">
        <authorList>
            <person name="Fouks B."/>
        </authorList>
    </citation>
    <scope>NUCLEOTIDE SEQUENCE</scope>
    <source>
        <strain evidence="3">Stay&amp;Tobe</strain>
        <tissue evidence="3">Testes</tissue>
    </source>
</reference>
<sequence length="282" mass="32345">YICLRNLRNKVLLYFTLGIFPQLFTILTYSVVQFYSKYDSRHFHTRGITIDGWIIIISLKQLFKLKYIIWFHIFFFCINLHLSFLKYFANPSNSYGTEESFETEQESESMERIRDMFRPQAQQSGYHQHKKRKIDEEYAADENLYSGTGSINSQTAHRNHLGAQNGTNVSCKSPYGVIPQQFIRASTIRLLDTYHRCGQKRKSCEQEGNGDSEEVAPRTTTITQTTTATTTSQSKTATGPAPQGSSSSTDGDYQLVQHEVLYSMTTQYEVLEFLGRAPLDSL</sequence>
<gene>
    <name evidence="3" type="ORF">L9F63_001059</name>
</gene>
<dbReference type="EMBL" id="JASPKZ010000046">
    <property type="protein sequence ID" value="KAJ9600779.1"/>
    <property type="molecule type" value="Genomic_DNA"/>
</dbReference>
<dbReference type="Proteomes" id="UP001233999">
    <property type="component" value="Unassembled WGS sequence"/>
</dbReference>
<name>A0AAD8EST3_DIPPU</name>
<feature type="transmembrane region" description="Helical" evidence="2">
    <location>
        <begin position="12"/>
        <end position="32"/>
    </location>
</feature>
<dbReference type="AlphaFoldDB" id="A0AAD8EST3"/>
<reference evidence="3" key="1">
    <citation type="journal article" date="2023" name="IScience">
        <title>Live-bearing cockroach genome reveals convergent evolutionary mechanisms linked to viviparity in insects and beyond.</title>
        <authorList>
            <person name="Fouks B."/>
            <person name="Harrison M.C."/>
            <person name="Mikhailova A.A."/>
            <person name="Marchal E."/>
            <person name="English S."/>
            <person name="Carruthers M."/>
            <person name="Jennings E.C."/>
            <person name="Chiamaka E.L."/>
            <person name="Frigard R.A."/>
            <person name="Pippel M."/>
            <person name="Attardo G.M."/>
            <person name="Benoit J.B."/>
            <person name="Bornberg-Bauer E."/>
            <person name="Tobe S.S."/>
        </authorList>
    </citation>
    <scope>NUCLEOTIDE SEQUENCE</scope>
    <source>
        <strain evidence="3">Stay&amp;Tobe</strain>
    </source>
</reference>
<feature type="transmembrane region" description="Helical" evidence="2">
    <location>
        <begin position="67"/>
        <end position="85"/>
    </location>
</feature>
<accession>A0AAD8EST3</accession>
<keyword evidence="2" id="KW-0472">Membrane</keyword>
<keyword evidence="4" id="KW-1185">Reference proteome</keyword>
<evidence type="ECO:0000256" key="2">
    <source>
        <dbReference type="SAM" id="Phobius"/>
    </source>
</evidence>
<keyword evidence="2" id="KW-1133">Transmembrane helix</keyword>
<protein>
    <submittedName>
        <fullName evidence="3">Uncharacterized protein</fullName>
    </submittedName>
</protein>
<feature type="compositionally biased region" description="Low complexity" evidence="1">
    <location>
        <begin position="219"/>
        <end position="238"/>
    </location>
</feature>
<organism evidence="3 4">
    <name type="scientific">Diploptera punctata</name>
    <name type="common">Pacific beetle cockroach</name>
    <dbReference type="NCBI Taxonomy" id="6984"/>
    <lineage>
        <taxon>Eukaryota</taxon>
        <taxon>Metazoa</taxon>
        <taxon>Ecdysozoa</taxon>
        <taxon>Arthropoda</taxon>
        <taxon>Hexapoda</taxon>
        <taxon>Insecta</taxon>
        <taxon>Pterygota</taxon>
        <taxon>Neoptera</taxon>
        <taxon>Polyneoptera</taxon>
        <taxon>Dictyoptera</taxon>
        <taxon>Blattodea</taxon>
        <taxon>Blaberoidea</taxon>
        <taxon>Blaberidae</taxon>
        <taxon>Diplopterinae</taxon>
        <taxon>Diploptera</taxon>
    </lineage>
</organism>
<feature type="non-terminal residue" evidence="3">
    <location>
        <position position="282"/>
    </location>
</feature>
<keyword evidence="2" id="KW-0812">Transmembrane</keyword>